<organism evidence="3 4">
    <name type="scientific">Metabacillus niabensis</name>
    <dbReference type="NCBI Taxonomy" id="324854"/>
    <lineage>
        <taxon>Bacteria</taxon>
        <taxon>Bacillati</taxon>
        <taxon>Bacillota</taxon>
        <taxon>Bacilli</taxon>
        <taxon>Bacillales</taxon>
        <taxon>Bacillaceae</taxon>
        <taxon>Metabacillus</taxon>
    </lineage>
</organism>
<dbReference type="PANTHER" id="PTHR35792">
    <property type="entry name" value="GENERAL STRESS PROTEIN"/>
    <property type="match status" value="1"/>
</dbReference>
<evidence type="ECO:0000256" key="1">
    <source>
        <dbReference type="SAM" id="MobiDB-lite"/>
    </source>
</evidence>
<sequence>MSNRDFMIGSIVGGLIGAAAALMLAPKSGKEIREELGQQANKMKEQSGRFSAEQIFEKGSDFVNVAKDKTSTLSQVVSEQSSQIMNKVRDITKNSNGQANDVIENMVGDALEQIAEDSTEPKTKDTNANSQPSENENKQTL</sequence>
<name>A0ABT9YX84_9BACI</name>
<keyword evidence="2" id="KW-1133">Transmembrane helix</keyword>
<feature type="region of interest" description="Disordered" evidence="1">
    <location>
        <begin position="109"/>
        <end position="141"/>
    </location>
</feature>
<gene>
    <name evidence="3" type="ORF">J2S02_000896</name>
</gene>
<dbReference type="PANTHER" id="PTHR35792:SF1">
    <property type="entry name" value="SLL0268 PROTEIN"/>
    <property type="match status" value="1"/>
</dbReference>
<comment type="caution">
    <text evidence="3">The sequence shown here is derived from an EMBL/GenBank/DDBJ whole genome shotgun (WGS) entry which is preliminary data.</text>
</comment>
<dbReference type="InterPro" id="IPR024623">
    <property type="entry name" value="YtxH"/>
</dbReference>
<dbReference type="Proteomes" id="UP001232245">
    <property type="component" value="Unassembled WGS sequence"/>
</dbReference>
<keyword evidence="2" id="KW-0812">Transmembrane</keyword>
<feature type="transmembrane region" description="Helical" evidence="2">
    <location>
        <begin position="6"/>
        <end position="25"/>
    </location>
</feature>
<evidence type="ECO:0000313" key="4">
    <source>
        <dbReference type="Proteomes" id="UP001232245"/>
    </source>
</evidence>
<evidence type="ECO:0000313" key="3">
    <source>
        <dbReference type="EMBL" id="MDQ0224567.1"/>
    </source>
</evidence>
<reference evidence="3 4" key="1">
    <citation type="submission" date="2023-07" db="EMBL/GenBank/DDBJ databases">
        <title>Genomic Encyclopedia of Type Strains, Phase IV (KMG-IV): sequencing the most valuable type-strain genomes for metagenomic binning, comparative biology and taxonomic classification.</title>
        <authorList>
            <person name="Goeker M."/>
        </authorList>
    </citation>
    <scope>NUCLEOTIDE SEQUENCE [LARGE SCALE GENOMIC DNA]</scope>
    <source>
        <strain evidence="3 4">DSM 17723</strain>
    </source>
</reference>
<keyword evidence="2" id="KW-0472">Membrane</keyword>
<protein>
    <submittedName>
        <fullName evidence="3">Gas vesicle protein</fullName>
    </submittedName>
</protein>
<keyword evidence="4" id="KW-1185">Reference proteome</keyword>
<dbReference type="RefSeq" id="WP_174880440.1">
    <property type="nucleotide sequence ID" value="NZ_CADEPK010000185.1"/>
</dbReference>
<evidence type="ECO:0000256" key="2">
    <source>
        <dbReference type="SAM" id="Phobius"/>
    </source>
</evidence>
<dbReference type="EMBL" id="JAUSTZ010000002">
    <property type="protein sequence ID" value="MDQ0224567.1"/>
    <property type="molecule type" value="Genomic_DNA"/>
</dbReference>
<accession>A0ABT9YX84</accession>
<dbReference type="Pfam" id="PF12732">
    <property type="entry name" value="YtxH"/>
    <property type="match status" value="1"/>
</dbReference>
<proteinExistence type="predicted"/>
<feature type="compositionally biased region" description="Polar residues" evidence="1">
    <location>
        <begin position="126"/>
        <end position="141"/>
    </location>
</feature>
<dbReference type="InterPro" id="IPR052928">
    <property type="entry name" value="Desiccation-related_membrane"/>
</dbReference>